<evidence type="ECO:0000256" key="1">
    <source>
        <dbReference type="SAM" id="Phobius"/>
    </source>
</evidence>
<keyword evidence="3" id="KW-1185">Reference proteome</keyword>
<dbReference type="EMBL" id="JAUZVV010000002">
    <property type="protein sequence ID" value="MDT3317518.1"/>
    <property type="molecule type" value="Genomic_DNA"/>
</dbReference>
<feature type="transmembrane region" description="Helical" evidence="1">
    <location>
        <begin position="46"/>
        <end position="64"/>
    </location>
</feature>
<evidence type="ECO:0000313" key="3">
    <source>
        <dbReference type="Proteomes" id="UP001251849"/>
    </source>
</evidence>
<keyword evidence="1" id="KW-0812">Transmembrane</keyword>
<comment type="caution">
    <text evidence="2">The sequence shown here is derived from an EMBL/GenBank/DDBJ whole genome shotgun (WGS) entry which is preliminary data.</text>
</comment>
<accession>A0ABU3GCI6</accession>
<proteinExistence type="predicted"/>
<gene>
    <name evidence="2" type="ORF">Q9S71_11890</name>
</gene>
<feature type="transmembrane region" description="Helical" evidence="1">
    <location>
        <begin position="6"/>
        <end position="26"/>
    </location>
</feature>
<name>A0ABU3GCI6_9MICO</name>
<reference evidence="2 3" key="1">
    <citation type="submission" date="2023-08" db="EMBL/GenBank/DDBJ databases">
        <title>Microbacterium aquilitoris sp. nov. and Microbacterium gwkjibeachense sp. nov., isolated from beach.</title>
        <authorList>
            <person name="Lee S.D."/>
            <person name="Yang H."/>
            <person name="Kim I."/>
        </authorList>
    </citation>
    <scope>NUCLEOTIDE SEQUENCE [LARGE SCALE GENOMIC DNA]</scope>
    <source>
        <strain evidence="2 3">KSW4-11</strain>
    </source>
</reference>
<feature type="transmembrane region" description="Helical" evidence="1">
    <location>
        <begin position="70"/>
        <end position="87"/>
    </location>
</feature>
<keyword evidence="1" id="KW-0472">Membrane</keyword>
<evidence type="ECO:0008006" key="4">
    <source>
        <dbReference type="Google" id="ProtNLM"/>
    </source>
</evidence>
<keyword evidence="1" id="KW-1133">Transmembrane helix</keyword>
<sequence length="99" mass="10121">MTVLGWTAFALGGILFLWSLAATLRANRGVLVPYNRAPAVVPRGTVAARSIGAVMFVVAAVALGSAQGPWVVLVPVAVLAAGLLAMIDHNRRASAADAD</sequence>
<evidence type="ECO:0000313" key="2">
    <source>
        <dbReference type="EMBL" id="MDT3317518.1"/>
    </source>
</evidence>
<protein>
    <recommendedName>
        <fullName evidence="4">DUF3784 domain-containing protein</fullName>
    </recommendedName>
</protein>
<dbReference type="Proteomes" id="UP001251849">
    <property type="component" value="Unassembled WGS sequence"/>
</dbReference>
<organism evidence="2 3">
    <name type="scientific">Microbacterium gawkjiense</name>
    <dbReference type="NCBI Taxonomy" id="3067309"/>
    <lineage>
        <taxon>Bacteria</taxon>
        <taxon>Bacillati</taxon>
        <taxon>Actinomycetota</taxon>
        <taxon>Actinomycetes</taxon>
        <taxon>Micrococcales</taxon>
        <taxon>Microbacteriaceae</taxon>
        <taxon>Microbacterium</taxon>
    </lineage>
</organism>
<dbReference type="RefSeq" id="WP_311862523.1">
    <property type="nucleotide sequence ID" value="NZ_JAUZVV010000002.1"/>
</dbReference>